<comment type="caution">
    <text evidence="1">The sequence shown here is derived from an EMBL/GenBank/DDBJ whole genome shotgun (WGS) entry which is preliminary data.</text>
</comment>
<evidence type="ECO:0000313" key="2">
    <source>
        <dbReference type="Proteomes" id="UP000602647"/>
    </source>
</evidence>
<dbReference type="AlphaFoldDB" id="A0A923NJX5"/>
<protein>
    <submittedName>
        <fullName evidence="1">Uncharacterized protein</fullName>
    </submittedName>
</protein>
<reference evidence="1" key="1">
    <citation type="submission" date="2020-08" db="EMBL/GenBank/DDBJ databases">
        <title>Genome public.</title>
        <authorList>
            <person name="Liu C."/>
            <person name="Sun Q."/>
        </authorList>
    </citation>
    <scope>NUCLEOTIDE SEQUENCE</scope>
    <source>
        <strain evidence="1">BX12</strain>
    </source>
</reference>
<accession>A0A923NJX5</accession>
<name>A0A923NJX5_9FIRM</name>
<sequence>MEPMTDKQMEVILNLLADKFAACKNMEDVQQAIKEVREMAKKEKPAE</sequence>
<gene>
    <name evidence="1" type="ORF">H9L42_05470</name>
</gene>
<dbReference type="Proteomes" id="UP000602647">
    <property type="component" value="Unassembled WGS sequence"/>
</dbReference>
<proteinExistence type="predicted"/>
<evidence type="ECO:0000313" key="1">
    <source>
        <dbReference type="EMBL" id="MBC6679275.1"/>
    </source>
</evidence>
<organism evidence="1 2">
    <name type="scientific">Zhenpiania hominis</name>
    <dbReference type="NCBI Taxonomy" id="2763644"/>
    <lineage>
        <taxon>Bacteria</taxon>
        <taxon>Bacillati</taxon>
        <taxon>Bacillota</taxon>
        <taxon>Clostridia</taxon>
        <taxon>Peptostreptococcales</taxon>
        <taxon>Anaerovoracaceae</taxon>
        <taxon>Zhenpiania</taxon>
    </lineage>
</organism>
<keyword evidence="2" id="KW-1185">Reference proteome</keyword>
<dbReference type="EMBL" id="JACRYT010000003">
    <property type="protein sequence ID" value="MBC6679275.1"/>
    <property type="molecule type" value="Genomic_DNA"/>
</dbReference>
<dbReference type="RefSeq" id="WP_187302372.1">
    <property type="nucleotide sequence ID" value="NZ_JACRYT010000003.1"/>
</dbReference>